<organism evidence="1 2">
    <name type="scientific">Modestobacter caceresii</name>
    <dbReference type="NCBI Taxonomy" id="1522368"/>
    <lineage>
        <taxon>Bacteria</taxon>
        <taxon>Bacillati</taxon>
        <taxon>Actinomycetota</taxon>
        <taxon>Actinomycetes</taxon>
        <taxon>Geodermatophilales</taxon>
        <taxon>Geodermatophilaceae</taxon>
        <taxon>Modestobacter</taxon>
    </lineage>
</organism>
<gene>
    <name evidence="1" type="ORF">IN07_07515</name>
</gene>
<dbReference type="Proteomes" id="UP000029713">
    <property type="component" value="Unassembled WGS sequence"/>
</dbReference>
<name>A0A098YCG4_9ACTN</name>
<dbReference type="EMBL" id="JPMX01000023">
    <property type="protein sequence ID" value="KGH47446.1"/>
    <property type="molecule type" value="Genomic_DNA"/>
</dbReference>
<evidence type="ECO:0000313" key="1">
    <source>
        <dbReference type="EMBL" id="KGH47446.1"/>
    </source>
</evidence>
<evidence type="ECO:0000313" key="2">
    <source>
        <dbReference type="Proteomes" id="UP000029713"/>
    </source>
</evidence>
<comment type="caution">
    <text evidence="1">The sequence shown here is derived from an EMBL/GenBank/DDBJ whole genome shotgun (WGS) entry which is preliminary data.</text>
</comment>
<sequence length="81" mass="8710">MHGLDQIEPGDLGNGRRLIDVAEAAQRLGICERHLRSEIALGRMPHRRLGGKGGARGRIKVLFPDDVNAYLRETAAGPAAA</sequence>
<accession>A0A098YCG4</accession>
<dbReference type="AlphaFoldDB" id="A0A098YCG4"/>
<keyword evidence="2" id="KW-1185">Reference proteome</keyword>
<reference evidence="1 2" key="1">
    <citation type="submission" date="2014-07" db="EMBL/GenBank/DDBJ databases">
        <title>Biosystematic studies on Modestobacter strains isolated from extreme hyper-arid desert soil and from historic building.</title>
        <authorList>
            <person name="Bukarasam K."/>
            <person name="Bull A."/>
            <person name="Girard G."/>
            <person name="van Wezel G."/>
            <person name="Goodfellow M."/>
        </authorList>
    </citation>
    <scope>NUCLEOTIDE SEQUENCE [LARGE SCALE GENOMIC DNA]</scope>
    <source>
        <strain evidence="1 2">KNN45-2b</strain>
    </source>
</reference>
<evidence type="ECO:0008006" key="3">
    <source>
        <dbReference type="Google" id="ProtNLM"/>
    </source>
</evidence>
<proteinExistence type="predicted"/>
<protein>
    <recommendedName>
        <fullName evidence="3">Helix-turn-helix domain-containing protein</fullName>
    </recommendedName>
</protein>